<organism evidence="2 3">
    <name type="scientific">Ampelomyces quisqualis</name>
    <name type="common">Powdery mildew agent</name>
    <dbReference type="NCBI Taxonomy" id="50730"/>
    <lineage>
        <taxon>Eukaryota</taxon>
        <taxon>Fungi</taxon>
        <taxon>Dikarya</taxon>
        <taxon>Ascomycota</taxon>
        <taxon>Pezizomycotina</taxon>
        <taxon>Dothideomycetes</taxon>
        <taxon>Pleosporomycetidae</taxon>
        <taxon>Pleosporales</taxon>
        <taxon>Pleosporineae</taxon>
        <taxon>Phaeosphaeriaceae</taxon>
        <taxon>Ampelomyces</taxon>
    </lineage>
</organism>
<dbReference type="PANTHER" id="PTHR42085:SF1">
    <property type="entry name" value="F-BOX DOMAIN-CONTAINING PROTEIN"/>
    <property type="match status" value="1"/>
</dbReference>
<dbReference type="EMBL" id="ML979135">
    <property type="protein sequence ID" value="KAF1915943.1"/>
    <property type="molecule type" value="Genomic_DNA"/>
</dbReference>
<gene>
    <name evidence="2" type="ORF">BDU57DRAFT_515748</name>
</gene>
<evidence type="ECO:0000313" key="2">
    <source>
        <dbReference type="EMBL" id="KAF1915943.1"/>
    </source>
</evidence>
<dbReference type="Proteomes" id="UP000800096">
    <property type="component" value="Unassembled WGS sequence"/>
</dbReference>
<keyword evidence="3" id="KW-1185">Reference proteome</keyword>
<name>A0A6A5QKH4_AMPQU</name>
<reference evidence="2" key="1">
    <citation type="journal article" date="2020" name="Stud. Mycol.">
        <title>101 Dothideomycetes genomes: a test case for predicting lifestyles and emergence of pathogens.</title>
        <authorList>
            <person name="Haridas S."/>
            <person name="Albert R."/>
            <person name="Binder M."/>
            <person name="Bloem J."/>
            <person name="Labutti K."/>
            <person name="Salamov A."/>
            <person name="Andreopoulos B."/>
            <person name="Baker S."/>
            <person name="Barry K."/>
            <person name="Bills G."/>
            <person name="Bluhm B."/>
            <person name="Cannon C."/>
            <person name="Castanera R."/>
            <person name="Culley D."/>
            <person name="Daum C."/>
            <person name="Ezra D."/>
            <person name="Gonzalez J."/>
            <person name="Henrissat B."/>
            <person name="Kuo A."/>
            <person name="Liang C."/>
            <person name="Lipzen A."/>
            <person name="Lutzoni F."/>
            <person name="Magnuson J."/>
            <person name="Mondo S."/>
            <person name="Nolan M."/>
            <person name="Ohm R."/>
            <person name="Pangilinan J."/>
            <person name="Park H.-J."/>
            <person name="Ramirez L."/>
            <person name="Alfaro M."/>
            <person name="Sun H."/>
            <person name="Tritt A."/>
            <person name="Yoshinaga Y."/>
            <person name="Zwiers L.-H."/>
            <person name="Turgeon B."/>
            <person name="Goodwin S."/>
            <person name="Spatafora J."/>
            <person name="Crous P."/>
            <person name="Grigoriev I."/>
        </authorList>
    </citation>
    <scope>NUCLEOTIDE SEQUENCE</scope>
    <source>
        <strain evidence="2">HMLAC05119</strain>
    </source>
</reference>
<evidence type="ECO:0000256" key="1">
    <source>
        <dbReference type="SAM" id="MobiDB-lite"/>
    </source>
</evidence>
<proteinExistence type="predicted"/>
<dbReference type="PANTHER" id="PTHR42085">
    <property type="entry name" value="F-BOX DOMAIN-CONTAINING PROTEIN"/>
    <property type="match status" value="1"/>
</dbReference>
<accession>A0A6A5QKH4</accession>
<sequence>MLKLATSPIWHLQTYIANLLCAKESNSTPVLPPKKSNSTPFLPPKKSNSTLLLPPKKSNSTPLLQLPGELRNKIYRLVLTAPTPLRLECSSFGPPILACDPNRSVPSEFNQLKNVNKCLYNEVAGLELKFNKIVVNAPVGEHPVGAFLSWRSKLSTASKGWIGGVTLMYESPEHSELIEPDWLRLLVPYFAGFPIGGPFCPEKVTVRLRNKQIKSNMGTHI</sequence>
<dbReference type="OrthoDB" id="4790878at2759"/>
<evidence type="ECO:0008006" key="4">
    <source>
        <dbReference type="Google" id="ProtNLM"/>
    </source>
</evidence>
<feature type="region of interest" description="Disordered" evidence="1">
    <location>
        <begin position="29"/>
        <end position="58"/>
    </location>
</feature>
<protein>
    <recommendedName>
        <fullName evidence="4">F-box domain-containing protein</fullName>
    </recommendedName>
</protein>
<evidence type="ECO:0000313" key="3">
    <source>
        <dbReference type="Proteomes" id="UP000800096"/>
    </source>
</evidence>
<dbReference type="AlphaFoldDB" id="A0A6A5QKH4"/>
<dbReference type="InterPro" id="IPR038883">
    <property type="entry name" value="AN11006-like"/>
</dbReference>